<gene>
    <name evidence="10" type="primary">engB</name>
    <name evidence="13" type="ORF">FYJ84_11805</name>
</gene>
<sequence>MADKVIITQGKYLASAVKPEQYPELQRKEVVFIGRSNVGKSSLINSLTRVRNLARVSSQPGKTQTINFYEIGAKIQDVPERQDFYLVDLPGYGYAKTGAERRKIWSRFINEYLLTSPNIQFVCQLIDIRHEPMASDVEMFKWLVENNLPVLVIATKADKVSKNAAAKSIAAIKRKLGVQEMDVLPYSSVKNQGRDELLEVIAGCLTDDGDNIDNIDNGDIISNGVAGDVNAGDETGQEEMTNKSE</sequence>
<dbReference type="InterPro" id="IPR030393">
    <property type="entry name" value="G_ENGB_dom"/>
</dbReference>
<evidence type="ECO:0000259" key="12">
    <source>
        <dbReference type="PROSITE" id="PS51706"/>
    </source>
</evidence>
<feature type="region of interest" description="Disordered" evidence="11">
    <location>
        <begin position="226"/>
        <end position="245"/>
    </location>
</feature>
<accession>A0A6I2UDP8</accession>
<dbReference type="NCBIfam" id="TIGR03598">
    <property type="entry name" value="GTPase_YsxC"/>
    <property type="match status" value="1"/>
</dbReference>
<dbReference type="InterPro" id="IPR019987">
    <property type="entry name" value="GTP-bd_ribosome_bio_YsxC"/>
</dbReference>
<evidence type="ECO:0000256" key="2">
    <source>
        <dbReference type="ARBA" id="ARBA00009638"/>
    </source>
</evidence>
<evidence type="ECO:0000256" key="8">
    <source>
        <dbReference type="ARBA" id="ARBA00023210"/>
    </source>
</evidence>
<name>A0A6I2UDP8_9FIRM</name>
<keyword evidence="7 10" id="KW-0342">GTP-binding</keyword>
<evidence type="ECO:0000313" key="14">
    <source>
        <dbReference type="Proteomes" id="UP000433181"/>
    </source>
</evidence>
<dbReference type="CDD" id="cd01876">
    <property type="entry name" value="YihA_EngB"/>
    <property type="match status" value="1"/>
</dbReference>
<dbReference type="PROSITE" id="PS51706">
    <property type="entry name" value="G_ENGB"/>
    <property type="match status" value="1"/>
</dbReference>
<feature type="domain" description="EngB-type G" evidence="12">
    <location>
        <begin position="26"/>
        <end position="207"/>
    </location>
</feature>
<dbReference type="InterPro" id="IPR006073">
    <property type="entry name" value="GTP-bd"/>
</dbReference>
<dbReference type="NCBIfam" id="TIGR00231">
    <property type="entry name" value="small_GTP"/>
    <property type="match status" value="1"/>
</dbReference>
<dbReference type="GO" id="GO:0000917">
    <property type="term" value="P:division septum assembly"/>
    <property type="evidence" value="ECO:0007669"/>
    <property type="project" value="UniProtKB-KW"/>
</dbReference>
<keyword evidence="5 10" id="KW-0547">Nucleotide-binding</keyword>
<keyword evidence="6" id="KW-0460">Magnesium</keyword>
<evidence type="ECO:0000256" key="3">
    <source>
        <dbReference type="ARBA" id="ARBA00022618"/>
    </source>
</evidence>
<dbReference type="GO" id="GO:0046872">
    <property type="term" value="F:metal ion binding"/>
    <property type="evidence" value="ECO:0007669"/>
    <property type="project" value="UniProtKB-KW"/>
</dbReference>
<evidence type="ECO:0000256" key="5">
    <source>
        <dbReference type="ARBA" id="ARBA00022741"/>
    </source>
</evidence>
<comment type="cofactor">
    <cofactor evidence="1">
        <name>Mg(2+)</name>
        <dbReference type="ChEBI" id="CHEBI:18420"/>
    </cofactor>
</comment>
<organism evidence="13 14">
    <name type="scientific">Anaerovibrio slackiae</name>
    <dbReference type="NCBI Taxonomy" id="2652309"/>
    <lineage>
        <taxon>Bacteria</taxon>
        <taxon>Bacillati</taxon>
        <taxon>Bacillota</taxon>
        <taxon>Negativicutes</taxon>
        <taxon>Selenomonadales</taxon>
        <taxon>Selenomonadaceae</taxon>
        <taxon>Anaerovibrio</taxon>
    </lineage>
</organism>
<dbReference type="FunFam" id="3.40.50.300:FF:000098">
    <property type="entry name" value="Probable GTP-binding protein EngB"/>
    <property type="match status" value="1"/>
</dbReference>
<comment type="similarity">
    <text evidence="2 10">Belongs to the TRAFAC class TrmE-Era-EngA-EngB-Septin-like GTPase superfamily. EngB GTPase family.</text>
</comment>
<evidence type="ECO:0000256" key="9">
    <source>
        <dbReference type="ARBA" id="ARBA00023306"/>
    </source>
</evidence>
<keyword evidence="3 10" id="KW-0132">Cell division</keyword>
<evidence type="ECO:0000256" key="1">
    <source>
        <dbReference type="ARBA" id="ARBA00001946"/>
    </source>
</evidence>
<dbReference type="InterPro" id="IPR027417">
    <property type="entry name" value="P-loop_NTPase"/>
</dbReference>
<dbReference type="EMBL" id="VUNR01000029">
    <property type="protein sequence ID" value="MSU09663.1"/>
    <property type="molecule type" value="Genomic_DNA"/>
</dbReference>
<dbReference type="GO" id="GO:0005525">
    <property type="term" value="F:GTP binding"/>
    <property type="evidence" value="ECO:0007669"/>
    <property type="project" value="UniProtKB-UniRule"/>
</dbReference>
<dbReference type="PANTHER" id="PTHR11649">
    <property type="entry name" value="MSS1/TRME-RELATED GTP-BINDING PROTEIN"/>
    <property type="match status" value="1"/>
</dbReference>
<dbReference type="Proteomes" id="UP000433181">
    <property type="component" value="Unassembled WGS sequence"/>
</dbReference>
<dbReference type="InterPro" id="IPR005225">
    <property type="entry name" value="Small_GTP-bd"/>
</dbReference>
<dbReference type="PANTHER" id="PTHR11649:SF13">
    <property type="entry name" value="ENGB-TYPE G DOMAIN-CONTAINING PROTEIN"/>
    <property type="match status" value="1"/>
</dbReference>
<dbReference type="Pfam" id="PF01926">
    <property type="entry name" value="MMR_HSR1"/>
    <property type="match status" value="1"/>
</dbReference>
<evidence type="ECO:0000256" key="6">
    <source>
        <dbReference type="ARBA" id="ARBA00022842"/>
    </source>
</evidence>
<keyword evidence="4" id="KW-0479">Metal-binding</keyword>
<evidence type="ECO:0000256" key="10">
    <source>
        <dbReference type="HAMAP-Rule" id="MF_00321"/>
    </source>
</evidence>
<comment type="function">
    <text evidence="10">Necessary for normal cell division and for the maintenance of normal septation.</text>
</comment>
<keyword evidence="9 10" id="KW-0131">Cell cycle</keyword>
<proteinExistence type="inferred from homology"/>
<evidence type="ECO:0000256" key="11">
    <source>
        <dbReference type="SAM" id="MobiDB-lite"/>
    </source>
</evidence>
<protein>
    <recommendedName>
        <fullName evidence="10">Probable GTP-binding protein EngB</fullName>
    </recommendedName>
</protein>
<comment type="caution">
    <text evidence="13">The sequence shown here is derived from an EMBL/GenBank/DDBJ whole genome shotgun (WGS) entry which is preliminary data.</text>
</comment>
<evidence type="ECO:0000256" key="4">
    <source>
        <dbReference type="ARBA" id="ARBA00022723"/>
    </source>
</evidence>
<dbReference type="HAMAP" id="MF_00321">
    <property type="entry name" value="GTPase_EngB"/>
    <property type="match status" value="1"/>
</dbReference>
<dbReference type="AlphaFoldDB" id="A0A6I2UDP8"/>
<dbReference type="Gene3D" id="3.40.50.300">
    <property type="entry name" value="P-loop containing nucleotide triphosphate hydrolases"/>
    <property type="match status" value="1"/>
</dbReference>
<keyword evidence="8 10" id="KW-0717">Septation</keyword>
<reference evidence="13 14" key="1">
    <citation type="submission" date="2019-08" db="EMBL/GenBank/DDBJ databases">
        <title>In-depth cultivation of the pig gut microbiome towards novel bacterial diversity and tailored functional studies.</title>
        <authorList>
            <person name="Wylensek D."/>
            <person name="Hitch T.C.A."/>
            <person name="Clavel T."/>
        </authorList>
    </citation>
    <scope>NUCLEOTIDE SEQUENCE [LARGE SCALE GENOMIC DNA]</scope>
    <source>
        <strain evidence="13 14">WCA-693-APC-5D-A</strain>
    </source>
</reference>
<evidence type="ECO:0000313" key="13">
    <source>
        <dbReference type="EMBL" id="MSU09663.1"/>
    </source>
</evidence>
<evidence type="ECO:0000256" key="7">
    <source>
        <dbReference type="ARBA" id="ARBA00023134"/>
    </source>
</evidence>
<dbReference type="SUPFAM" id="SSF52540">
    <property type="entry name" value="P-loop containing nucleoside triphosphate hydrolases"/>
    <property type="match status" value="1"/>
</dbReference>
<keyword evidence="14" id="KW-1185">Reference proteome</keyword>